<dbReference type="EMBL" id="CP022132">
    <property type="protein sequence ID" value="ASG68887.1"/>
    <property type="molecule type" value="Genomic_DNA"/>
</dbReference>
<feature type="domain" description="Carrier" evidence="4">
    <location>
        <begin position="6"/>
        <end position="81"/>
    </location>
</feature>
<evidence type="ECO:0000313" key="6">
    <source>
        <dbReference type="Proteomes" id="UP000249910"/>
    </source>
</evidence>
<reference evidence="5 6" key="1">
    <citation type="submission" date="2017-06" db="EMBL/GenBank/DDBJ databases">
        <title>Complete genome of Francisella halioticida.</title>
        <authorList>
            <person name="Sjodin A."/>
        </authorList>
    </citation>
    <scope>NUCLEOTIDE SEQUENCE [LARGE SCALE GENOMIC DNA]</scope>
    <source>
        <strain evidence="5 6">DSM 23729</strain>
    </source>
</reference>
<comment type="pathway">
    <text evidence="3">Lipid metabolism; fatty acid biosynthesis.</text>
</comment>
<organism evidence="5 6">
    <name type="scientific">Francisella halioticida</name>
    <dbReference type="NCBI Taxonomy" id="549298"/>
    <lineage>
        <taxon>Bacteria</taxon>
        <taxon>Pseudomonadati</taxon>
        <taxon>Pseudomonadota</taxon>
        <taxon>Gammaproteobacteria</taxon>
        <taxon>Thiotrichales</taxon>
        <taxon>Francisellaceae</taxon>
        <taxon>Francisella</taxon>
    </lineage>
</organism>
<dbReference type="InterPro" id="IPR003231">
    <property type="entry name" value="ACP"/>
</dbReference>
<dbReference type="SUPFAM" id="SSF47336">
    <property type="entry name" value="ACP-like"/>
    <property type="match status" value="1"/>
</dbReference>
<keyword evidence="3" id="KW-0443">Lipid metabolism</keyword>
<evidence type="ECO:0000256" key="2">
    <source>
        <dbReference type="ARBA" id="ARBA00022553"/>
    </source>
</evidence>
<sequence>MSFSKEEIFIKLQDMLQELFEIDKGDISLESSLYEDLELDSIDAVDLIVQLQSITKRKFSPEEFKSVRTIKDVVDIISKVMESE</sequence>
<keyword evidence="2 3" id="KW-0597">Phosphoprotein</keyword>
<feature type="modified residue" description="O-(pantetheine 4'-phosphoryl)serine" evidence="3">
    <location>
        <position position="41"/>
    </location>
</feature>
<dbReference type="HAMAP" id="MF_01217">
    <property type="entry name" value="Acyl_carrier"/>
    <property type="match status" value="1"/>
</dbReference>
<keyword evidence="3" id="KW-0444">Lipid biosynthesis</keyword>
<dbReference type="PROSITE" id="PS50075">
    <property type="entry name" value="CARRIER"/>
    <property type="match status" value="1"/>
</dbReference>
<evidence type="ECO:0000256" key="3">
    <source>
        <dbReference type="HAMAP-Rule" id="MF_01217"/>
    </source>
</evidence>
<keyword evidence="3" id="KW-0275">Fatty acid biosynthesis</keyword>
<dbReference type="Proteomes" id="UP000249910">
    <property type="component" value="Chromosome"/>
</dbReference>
<dbReference type="Pfam" id="PF00550">
    <property type="entry name" value="PP-binding"/>
    <property type="match status" value="1"/>
</dbReference>
<name>A0ABM6M1X4_9GAMM</name>
<comment type="function">
    <text evidence="3">Carrier of the growing fatty acid chain in fatty acid biosynthesis.</text>
</comment>
<comment type="similarity">
    <text evidence="3">Belongs to the acyl carrier protein (ACP) family.</text>
</comment>
<keyword evidence="3" id="KW-0276">Fatty acid metabolism</keyword>
<evidence type="ECO:0000256" key="1">
    <source>
        <dbReference type="ARBA" id="ARBA00022450"/>
    </source>
</evidence>
<dbReference type="Gene3D" id="1.10.1200.10">
    <property type="entry name" value="ACP-like"/>
    <property type="match status" value="1"/>
</dbReference>
<keyword evidence="6" id="KW-1185">Reference proteome</keyword>
<dbReference type="NCBIfam" id="NF003757">
    <property type="entry name" value="PRK05350.1"/>
    <property type="match status" value="1"/>
</dbReference>
<dbReference type="RefSeq" id="WP_088773346.1">
    <property type="nucleotide sequence ID" value="NZ_AP023082.1"/>
</dbReference>
<proteinExistence type="inferred from homology"/>
<comment type="PTM">
    <text evidence="3">4'-phosphopantetheine is transferred from CoA to a specific serine of apo-ACP by AcpS. This modification is essential for activity because fatty acids are bound in thioester linkage to the sulfhydryl of the prosthetic group.</text>
</comment>
<keyword evidence="3" id="KW-0963">Cytoplasm</keyword>
<dbReference type="InterPro" id="IPR009081">
    <property type="entry name" value="PP-bd_ACP"/>
</dbReference>
<evidence type="ECO:0000313" key="5">
    <source>
        <dbReference type="EMBL" id="ASG68887.1"/>
    </source>
</evidence>
<accession>A0ABM6M1X4</accession>
<comment type="subcellular location">
    <subcellularLocation>
        <location evidence="3">Cytoplasm</location>
    </subcellularLocation>
</comment>
<keyword evidence="1 3" id="KW-0596">Phosphopantetheine</keyword>
<gene>
    <name evidence="3" type="primary">acpP</name>
    <name evidence="5" type="ORF">CDV26_11320</name>
</gene>
<dbReference type="InterPro" id="IPR036736">
    <property type="entry name" value="ACP-like_sf"/>
</dbReference>
<evidence type="ECO:0000259" key="4">
    <source>
        <dbReference type="PROSITE" id="PS50075"/>
    </source>
</evidence>
<protein>
    <recommendedName>
        <fullName evidence="3">Acyl carrier protein</fullName>
        <shortName evidence="3">ACP</shortName>
    </recommendedName>
</protein>